<evidence type="ECO:0000313" key="3">
    <source>
        <dbReference type="Proteomes" id="UP000198651"/>
    </source>
</evidence>
<feature type="region of interest" description="Disordered" evidence="1">
    <location>
        <begin position="771"/>
        <end position="792"/>
    </location>
</feature>
<sequence length="2016" mass="231720">MDNVSNNVCRYYFDQDCKVTLSELVTTPKDDCKLVKINDESSFTLVLAKESLPINSVIGYSYNKFLQDLCSGYGYFVNINTISESYDDSFLQDHAIRYGYKFTEHFLSVMGEHKSNFLNKIDSILTDLCGSFYFLKELGNGSVNIIYLMNKICSSFSKCVYNLREKCVDVLQSEIIPITIKSIFDSIVIDGGCHRKMTYSEMEQLFLRFITTLENLIMSRIMKYWRDFCNQNKELLSLIPTADYSNPFYYAYHYDGINSPNITHPAAFAYKFGEYISFIAVARIDVMMSDFVEKCSDVLKIIIRSKCTHICNYSSDSYSDIRELVKELQFLIKAEFDKRIIEDSIKDHFNDFLSGLIIWRDQVVDYKVAEVILESIISDMRKSLVYFLHNYLYDMIRNFHPYIMVSGKIVSSSSDYLRSIENKMGIKIHPEDSYNIISLRRKFSSKYEKVVWNKFVEMLREKHEFSDGTVISKVAWSKISRKLFPIAQGAIRPLLDMERLELSRILSRLRIVDDICTFDFSSSGTREATFGEKNIILKLATRITDLKTKCLFRKIWINLTKITEDNKAKEKLNHVFDSTVKDKDSLIFDSSVVQGKLPVAVTSPIELNCYSSDVSTRKIINKWGLNLHPDDHKVILFVRRKFSVDTRYNIYRLFSSMLEKKSILPSGKVICRCSWSVVSGDLCSVAMSSLEPIIKDECEELERFLSEARVVDVDENNSSSFVVRKTTEEEKIHLMKRAKIFIDKELKCSARLAWLDIVKISKIVEGGGSDNTGSIGEESMDRAHHNSTESSSSQALLTKVDSFVSNPISSAVGVPYLHHQLLQDLCKGYGYNVNFKEISKDCDDNFLMAHAVKCGYRFSDNFFSTMIKHKIDFLNKVDSILTNLCSSFYFLRDLGSKNVNVILLMDKICYSFSQHVYSLRDKCIDVLQSEVIPATIIIIFDSVVTVGSCERKMSYSEMEQLFLLFITKLEKLIMVRIIKYWHDFCSENKELLSLVSFIDYSDPFFASYRYSRISLPHITHPAAFTCKFDEYISFMAVTKIDMMVRDFVERYSDVLKKNIRSRCMSICSYSPNPFSDIKKILINLSRFIRKEFDKMLTEKAVEDNFSSFFNELIIWKYQIYEADVIERCRSSIVKLVTNDMYKSLMSFLYTSLYDMVKGFCSRITSSWNHVSKGGNYLRTIENRLKFKIYPEDGYNILYIRKSFSAKSRKIIWDKFFYMISGKHKFSDGTVISRVSWNKISKKLFPVAQGLVKHFLDMERLELSKLISKVRIVEDIGGFDISSLGTREATSKEKASILRLAISSADRQTKDLFRKVWVDLVKITENYKSKAYTDSTSESTVKDVDMLDVTMPVELDCCSLGLSADKIISKWKLNLHPDDDKIILFIRRKFSTEIKSSFRSLFSGMLSTKTLLSNGEVLRSCSWPLISGELYPIALEFIDPIIENEYKELDAFLSKARVVDFDKNDSCSCVVRKVTAVEKNNLMRRAKKFVYRELRYSARLVWLDVVKNSKCGDHHYTSEDINEESVGNACDTCGVNISCVDNAAILRIRKKFSSKIVPVICAKFSEMLKNRYKFDDGTVIDKIAWFRISKKMFPIVEEEIKCIVADEYKELDGVVSRSRVVINCKLDREITNEEKVTVLSNIMKLVHSSLKALCGKVWEDVVTSLWDRYDNIGSTVDIFPATEYRGSGGSGGSGELFSLDSLLGSAESDSTIGSLAGFNLRREDDNAILNIRKRFSSNMRNCVRNKFCEMLKTKYEFDDHTVIDMSPWVKISKKLLPIAKKEIMPIMKEEYVKINEVLLKSSVVISSHDCSSIDVRDLTSKERSNIIKMVMKLVYRQSIDAFGRVWRSVIRSSKIKGSVDDSDAVANNVNESELEMTKSIDKPSPVGLSDLRDSDKSELDNIRLEFVGGLASVIDEVVRLLLLDLDLSSSGRGVILDKVISTMADRSNILFKEGGFFDRVESILLDAMVIESSEKMRLLDEKERKFIFRVFVDSIDSDRDYLAKKRTGELMSFHMFG</sequence>
<accession>A0A0S4M8F2</accession>
<organism evidence="2 3">
    <name type="scientific">Candidatus Ichthyocystis hellenicum</name>
    <dbReference type="NCBI Taxonomy" id="1561003"/>
    <lineage>
        <taxon>Bacteria</taxon>
        <taxon>Pseudomonadati</taxon>
        <taxon>Pseudomonadota</taxon>
        <taxon>Betaproteobacteria</taxon>
        <taxon>Burkholderiales</taxon>
        <taxon>Candidatus Ichthyocystis</taxon>
    </lineage>
</organism>
<name>A0A0S4M8F2_9BURK</name>
<evidence type="ECO:0000256" key="1">
    <source>
        <dbReference type="SAM" id="MobiDB-lite"/>
    </source>
</evidence>
<dbReference type="EMBL" id="LN906597">
    <property type="protein sequence ID" value="CUT17668.1"/>
    <property type="molecule type" value="Genomic_DNA"/>
</dbReference>
<dbReference type="Proteomes" id="UP000198651">
    <property type="component" value="Chromosome I"/>
</dbReference>
<dbReference type="STRING" id="1561003.Ark11_0845"/>
<reference evidence="3" key="1">
    <citation type="submission" date="2015-11" db="EMBL/GenBank/DDBJ databases">
        <authorList>
            <person name="Seth-Smith H.M.B."/>
        </authorList>
    </citation>
    <scope>NUCLEOTIDE SEQUENCE [LARGE SCALE GENOMIC DNA]</scope>
    <source>
        <strain evidence="3">2013Ark11</strain>
    </source>
</reference>
<protein>
    <submittedName>
        <fullName evidence="2">Uncharacterized protein</fullName>
    </submittedName>
</protein>
<dbReference type="OrthoDB" id="9867924at2"/>
<proteinExistence type="predicted"/>
<keyword evidence="3" id="KW-1185">Reference proteome</keyword>
<gene>
    <name evidence="2" type="ORF">Ark11_0845</name>
</gene>
<evidence type="ECO:0000313" key="2">
    <source>
        <dbReference type="EMBL" id="CUT17668.1"/>
    </source>
</evidence>